<dbReference type="EMBL" id="LAZR01043291">
    <property type="protein sequence ID" value="KKL07443.1"/>
    <property type="molecule type" value="Genomic_DNA"/>
</dbReference>
<feature type="non-terminal residue" evidence="5">
    <location>
        <position position="1"/>
    </location>
</feature>
<sequence>GRDGALGIGHIKDLGGTTMAQDEHSCVIFGMPKCAIATGKVDHVLPPHKIIEKLSALFGRIK</sequence>
<evidence type="ECO:0000313" key="5">
    <source>
        <dbReference type="EMBL" id="KKL07443.1"/>
    </source>
</evidence>
<dbReference type="PROSITE" id="PS50122">
    <property type="entry name" value="CHEB"/>
    <property type="match status" value="1"/>
</dbReference>
<evidence type="ECO:0000256" key="2">
    <source>
        <dbReference type="ARBA" id="ARBA00039140"/>
    </source>
</evidence>
<dbReference type="PANTHER" id="PTHR42872">
    <property type="entry name" value="PROTEIN-GLUTAMATE METHYLESTERASE/PROTEIN-GLUTAMINE GLUTAMINASE"/>
    <property type="match status" value="1"/>
</dbReference>
<comment type="caution">
    <text evidence="5">The sequence shown here is derived from an EMBL/GenBank/DDBJ whole genome shotgun (WGS) entry which is preliminary data.</text>
</comment>
<feature type="domain" description="CheB-type methylesterase" evidence="4">
    <location>
        <begin position="1"/>
        <end position="56"/>
    </location>
</feature>
<evidence type="ECO:0000259" key="4">
    <source>
        <dbReference type="PROSITE" id="PS50122"/>
    </source>
</evidence>
<accession>A0A0F9D5U0</accession>
<dbReference type="Gene3D" id="3.40.50.180">
    <property type="entry name" value="Methylesterase CheB, C-terminal domain"/>
    <property type="match status" value="1"/>
</dbReference>
<gene>
    <name evidence="5" type="ORF">LCGC14_2585980</name>
</gene>
<dbReference type="GO" id="GO:0005737">
    <property type="term" value="C:cytoplasm"/>
    <property type="evidence" value="ECO:0007669"/>
    <property type="project" value="InterPro"/>
</dbReference>
<proteinExistence type="predicted"/>
<dbReference type="GO" id="GO:0000156">
    <property type="term" value="F:phosphorelay response regulator activity"/>
    <property type="evidence" value="ECO:0007669"/>
    <property type="project" value="InterPro"/>
</dbReference>
<dbReference type="Pfam" id="PF01339">
    <property type="entry name" value="CheB_methylest"/>
    <property type="match status" value="1"/>
</dbReference>
<reference evidence="5" key="1">
    <citation type="journal article" date="2015" name="Nature">
        <title>Complex archaea that bridge the gap between prokaryotes and eukaryotes.</title>
        <authorList>
            <person name="Spang A."/>
            <person name="Saw J.H."/>
            <person name="Jorgensen S.L."/>
            <person name="Zaremba-Niedzwiedzka K."/>
            <person name="Martijn J."/>
            <person name="Lind A.E."/>
            <person name="van Eijk R."/>
            <person name="Schleper C."/>
            <person name="Guy L."/>
            <person name="Ettema T.J."/>
        </authorList>
    </citation>
    <scope>NUCLEOTIDE SEQUENCE</scope>
</reference>
<dbReference type="InterPro" id="IPR035909">
    <property type="entry name" value="CheB_C"/>
</dbReference>
<dbReference type="AlphaFoldDB" id="A0A0F9D5U0"/>
<keyword evidence="1" id="KW-0378">Hydrolase</keyword>
<evidence type="ECO:0000256" key="3">
    <source>
        <dbReference type="ARBA" id="ARBA00048267"/>
    </source>
</evidence>
<organism evidence="5">
    <name type="scientific">marine sediment metagenome</name>
    <dbReference type="NCBI Taxonomy" id="412755"/>
    <lineage>
        <taxon>unclassified sequences</taxon>
        <taxon>metagenomes</taxon>
        <taxon>ecological metagenomes</taxon>
    </lineage>
</organism>
<dbReference type="PANTHER" id="PTHR42872:SF6">
    <property type="entry name" value="PROTEIN-GLUTAMATE METHYLESTERASE_PROTEIN-GLUTAMINE GLUTAMINASE"/>
    <property type="match status" value="1"/>
</dbReference>
<evidence type="ECO:0000256" key="1">
    <source>
        <dbReference type="ARBA" id="ARBA00022801"/>
    </source>
</evidence>
<protein>
    <recommendedName>
        <fullName evidence="2">protein-glutamate methylesterase</fullName>
        <ecNumber evidence="2">3.1.1.61</ecNumber>
    </recommendedName>
</protein>
<dbReference type="InterPro" id="IPR000673">
    <property type="entry name" value="Sig_transdc_resp-reg_Me-estase"/>
</dbReference>
<comment type="catalytic activity">
    <reaction evidence="3">
        <text>[protein]-L-glutamate 5-O-methyl ester + H2O = L-glutamyl-[protein] + methanol + H(+)</text>
        <dbReference type="Rhea" id="RHEA:23236"/>
        <dbReference type="Rhea" id="RHEA-COMP:10208"/>
        <dbReference type="Rhea" id="RHEA-COMP:10311"/>
        <dbReference type="ChEBI" id="CHEBI:15377"/>
        <dbReference type="ChEBI" id="CHEBI:15378"/>
        <dbReference type="ChEBI" id="CHEBI:17790"/>
        <dbReference type="ChEBI" id="CHEBI:29973"/>
        <dbReference type="ChEBI" id="CHEBI:82795"/>
        <dbReference type="EC" id="3.1.1.61"/>
    </reaction>
</comment>
<dbReference type="EC" id="3.1.1.61" evidence="2"/>
<dbReference type="GO" id="GO:0008984">
    <property type="term" value="F:protein-glutamate methylesterase activity"/>
    <property type="evidence" value="ECO:0007669"/>
    <property type="project" value="UniProtKB-EC"/>
</dbReference>
<dbReference type="GO" id="GO:0006935">
    <property type="term" value="P:chemotaxis"/>
    <property type="evidence" value="ECO:0007669"/>
    <property type="project" value="InterPro"/>
</dbReference>
<dbReference type="SUPFAM" id="SSF52738">
    <property type="entry name" value="Methylesterase CheB, C-terminal domain"/>
    <property type="match status" value="1"/>
</dbReference>
<name>A0A0F9D5U0_9ZZZZ</name>